<name>A0A7J3ZLP1_9CREN</name>
<keyword evidence="10 11" id="KW-0520">NAD</keyword>
<keyword evidence="10 11" id="KW-0028">Amino-acid biosynthesis</keyword>
<dbReference type="FunFam" id="3.40.50.1980:FF:000001">
    <property type="entry name" value="Histidinol dehydrogenase"/>
    <property type="match status" value="1"/>
</dbReference>
<evidence type="ECO:0000256" key="2">
    <source>
        <dbReference type="ARBA" id="ARBA00004940"/>
    </source>
</evidence>
<evidence type="ECO:0000313" key="16">
    <source>
        <dbReference type="EMBL" id="HHQ80958.1"/>
    </source>
</evidence>
<dbReference type="GO" id="GO:0004399">
    <property type="term" value="F:histidinol dehydrogenase activity"/>
    <property type="evidence" value="ECO:0007669"/>
    <property type="project" value="UniProtKB-UniRule"/>
</dbReference>
<evidence type="ECO:0000256" key="3">
    <source>
        <dbReference type="ARBA" id="ARBA00010178"/>
    </source>
</evidence>
<feature type="binding site" evidence="10 13">
    <location>
        <position position="410"/>
    </location>
    <ligand>
        <name>substrate</name>
    </ligand>
</feature>
<dbReference type="InterPro" id="IPR022695">
    <property type="entry name" value="Histidinol_DH_monofunct"/>
</dbReference>
<comment type="catalytic activity">
    <reaction evidence="9 10 11">
        <text>L-histidinol + 2 NAD(+) + H2O = L-histidine + 2 NADH + 3 H(+)</text>
        <dbReference type="Rhea" id="RHEA:20641"/>
        <dbReference type="ChEBI" id="CHEBI:15377"/>
        <dbReference type="ChEBI" id="CHEBI:15378"/>
        <dbReference type="ChEBI" id="CHEBI:57540"/>
        <dbReference type="ChEBI" id="CHEBI:57595"/>
        <dbReference type="ChEBI" id="CHEBI:57699"/>
        <dbReference type="ChEBI" id="CHEBI:57945"/>
        <dbReference type="EC" id="1.1.1.23"/>
    </reaction>
</comment>
<dbReference type="GO" id="GO:0000105">
    <property type="term" value="P:L-histidine biosynthetic process"/>
    <property type="evidence" value="ECO:0007669"/>
    <property type="project" value="UniProtKB-UniRule"/>
</dbReference>
<reference evidence="16" key="1">
    <citation type="journal article" date="2020" name="mSystems">
        <title>Genome- and Community-Level Interaction Insights into Carbon Utilization and Element Cycling Functions of Hydrothermarchaeota in Hydrothermal Sediment.</title>
        <authorList>
            <person name="Zhou Z."/>
            <person name="Liu Y."/>
            <person name="Xu W."/>
            <person name="Pan J."/>
            <person name="Luo Z.H."/>
            <person name="Li M."/>
        </authorList>
    </citation>
    <scope>NUCLEOTIDE SEQUENCE [LARGE SCALE GENOMIC DNA]</scope>
    <source>
        <strain evidence="16">SpSt-1116</strain>
    </source>
</reference>
<comment type="caution">
    <text evidence="10">Lacks conserved residue(s) required for the propagation of feature annotation.</text>
</comment>
<comment type="pathway">
    <text evidence="2 10 11">Amino-acid biosynthesis; L-histidine biosynthesis; L-histidine from 5-phospho-alpha-D-ribose 1-diphosphate: step 9/9.</text>
</comment>
<comment type="similarity">
    <text evidence="3 10 11 15">Belongs to the histidinol dehydrogenase family.</text>
</comment>
<dbReference type="EMBL" id="DRZC01000079">
    <property type="protein sequence ID" value="HHQ80958.1"/>
    <property type="molecule type" value="Genomic_DNA"/>
</dbReference>
<feature type="binding site" evidence="10 13">
    <location>
        <position position="356"/>
    </location>
    <ligand>
        <name>substrate</name>
    </ligand>
</feature>
<keyword evidence="10 11" id="KW-0368">Histidine biosynthesis</keyword>
<evidence type="ECO:0000256" key="9">
    <source>
        <dbReference type="ARBA" id="ARBA00049489"/>
    </source>
</evidence>
<feature type="binding site" evidence="10 13">
    <location>
        <position position="323"/>
    </location>
    <ligand>
        <name>substrate</name>
    </ligand>
</feature>
<evidence type="ECO:0000256" key="7">
    <source>
        <dbReference type="ARBA" id="ARBA00022833"/>
    </source>
</evidence>
<proteinExistence type="inferred from homology"/>
<keyword evidence="6 10" id="KW-0479">Metal-binding</keyword>
<dbReference type="Gene3D" id="3.40.50.1980">
    <property type="entry name" value="Nitrogenase molybdenum iron protein domain"/>
    <property type="match status" value="2"/>
</dbReference>
<dbReference type="PANTHER" id="PTHR21256">
    <property type="entry name" value="HISTIDINOL DEHYDROGENASE HDH"/>
    <property type="match status" value="1"/>
</dbReference>
<keyword evidence="8 10" id="KW-0560">Oxidoreductase</keyword>
<dbReference type="Pfam" id="PF00815">
    <property type="entry name" value="Histidinol_dh"/>
    <property type="match status" value="1"/>
</dbReference>
<evidence type="ECO:0000256" key="10">
    <source>
        <dbReference type="HAMAP-Rule" id="MF_01024"/>
    </source>
</evidence>
<comment type="cofactor">
    <cofactor evidence="10 14">
        <name>Zn(2+)</name>
        <dbReference type="ChEBI" id="CHEBI:29105"/>
    </cofactor>
    <text evidence="10 14">Binds 1 zinc ion per subunit.</text>
</comment>
<feature type="binding site" evidence="10 14">
    <location>
        <position position="262"/>
    </location>
    <ligand>
        <name>Zn(2+)</name>
        <dbReference type="ChEBI" id="CHEBI:29105"/>
    </ligand>
</feature>
<dbReference type="PROSITE" id="PS00611">
    <property type="entry name" value="HISOL_DEHYDROGENASE"/>
    <property type="match status" value="1"/>
</dbReference>
<sequence>MIGPKKIESLTEEERHALLERGVLLESLENSVREIVERVAEEGDRALVRYTKIFDGVDISVEDLVVSEREIKRAYETISRDTLRALERAYEHLERFHREQMPPENIVVETAPGCFVALTRKAISKIGAYVPGGKRPYPSTALMLTVPARVAGCKKVVACTPPRRDKSVDPAVLVALDMGGASAIYRVGGAQAIAAMAFGTETIERVDKIVGPGGAYVTIAKKIVFGRVGIDMLAGPSEILILADETAQADYIVADMLAQLEHGTGSCAVLVSLSEKLAFQVYEAFRRRGEFLSNQSAGNTVAFLVAESLEEAVAFVNEFAPEHLEIVVENPMEVAREIENAGSISLGISTPAALSDYITGSNHVLPTSGTARYRGALTVFDLLKFIPVQLALPSSSRELAEIAIKLAESENMYLHARSLRARVGRT</sequence>
<feature type="binding site" evidence="10 14">
    <location>
        <position position="259"/>
    </location>
    <ligand>
        <name>Zn(2+)</name>
        <dbReference type="ChEBI" id="CHEBI:29105"/>
    </ligand>
</feature>
<evidence type="ECO:0000256" key="13">
    <source>
        <dbReference type="PIRSR" id="PIRSR000099-3"/>
    </source>
</evidence>
<dbReference type="InterPro" id="IPR001692">
    <property type="entry name" value="Histidinol_DH_CS"/>
</dbReference>
<dbReference type="InterPro" id="IPR016161">
    <property type="entry name" value="Ald_DH/histidinol_DH"/>
</dbReference>
<evidence type="ECO:0000256" key="1">
    <source>
        <dbReference type="ARBA" id="ARBA00003850"/>
    </source>
</evidence>
<dbReference type="PRINTS" id="PR00083">
    <property type="entry name" value="HOLDHDRGNASE"/>
</dbReference>
<gene>
    <name evidence="10 16" type="primary">hisD</name>
    <name evidence="16" type="ORF">ENM78_05875</name>
</gene>
<evidence type="ECO:0000256" key="5">
    <source>
        <dbReference type="ARBA" id="ARBA00016531"/>
    </source>
</evidence>
<dbReference type="EC" id="1.1.1.23" evidence="4 10"/>
<feature type="binding site" evidence="10 13">
    <location>
        <position position="262"/>
    </location>
    <ligand>
        <name>substrate</name>
    </ligand>
</feature>
<dbReference type="PIRSF" id="PIRSF000099">
    <property type="entry name" value="Histidinol_dh"/>
    <property type="match status" value="1"/>
</dbReference>
<keyword evidence="7 10" id="KW-0862">Zinc</keyword>
<feature type="binding site" evidence="10 13">
    <location>
        <position position="259"/>
    </location>
    <ligand>
        <name>substrate</name>
    </ligand>
</feature>
<dbReference type="SUPFAM" id="SSF53720">
    <property type="entry name" value="ALDH-like"/>
    <property type="match status" value="1"/>
</dbReference>
<dbReference type="UniPathway" id="UPA00031">
    <property type="reaction ID" value="UER00014"/>
</dbReference>
<evidence type="ECO:0000256" key="6">
    <source>
        <dbReference type="ARBA" id="ARBA00022723"/>
    </source>
</evidence>
<dbReference type="NCBIfam" id="TIGR00069">
    <property type="entry name" value="hisD"/>
    <property type="match status" value="1"/>
</dbReference>
<feature type="active site" description="Proton acceptor" evidence="10 12">
    <location>
        <position position="323"/>
    </location>
</feature>
<dbReference type="GO" id="GO:0005737">
    <property type="term" value="C:cytoplasm"/>
    <property type="evidence" value="ECO:0007669"/>
    <property type="project" value="TreeGrafter"/>
</dbReference>
<accession>A0A7J3ZLP1</accession>
<dbReference type="GO" id="GO:0051287">
    <property type="term" value="F:NAD binding"/>
    <property type="evidence" value="ECO:0007669"/>
    <property type="project" value="InterPro"/>
</dbReference>
<protein>
    <recommendedName>
        <fullName evidence="5 10">Histidinol dehydrogenase</fullName>
        <shortName evidence="10 11">HDH</shortName>
        <ecNumber evidence="4 10">1.1.1.23</ecNumber>
    </recommendedName>
</protein>
<feature type="binding site" evidence="10 14">
    <location>
        <position position="356"/>
    </location>
    <ligand>
        <name>Zn(2+)</name>
        <dbReference type="ChEBI" id="CHEBI:29105"/>
    </ligand>
</feature>
<organism evidence="16">
    <name type="scientific">Fervidicoccus fontis</name>
    <dbReference type="NCBI Taxonomy" id="683846"/>
    <lineage>
        <taxon>Archaea</taxon>
        <taxon>Thermoproteota</taxon>
        <taxon>Thermoprotei</taxon>
        <taxon>Fervidicoccales</taxon>
        <taxon>Fervidicoccaceae</taxon>
        <taxon>Fervidicoccus</taxon>
    </lineage>
</organism>
<dbReference type="FunFam" id="3.40.50.1980:FF:000026">
    <property type="entry name" value="Histidinol dehydrogenase"/>
    <property type="match status" value="1"/>
</dbReference>
<evidence type="ECO:0000256" key="14">
    <source>
        <dbReference type="PIRSR" id="PIRSR000099-4"/>
    </source>
</evidence>
<feature type="active site" description="Proton acceptor" evidence="10 12">
    <location>
        <position position="322"/>
    </location>
</feature>
<dbReference type="HAMAP" id="MF_01024">
    <property type="entry name" value="HisD"/>
    <property type="match status" value="1"/>
</dbReference>
<dbReference type="CDD" id="cd06572">
    <property type="entry name" value="Histidinol_dh"/>
    <property type="match status" value="1"/>
</dbReference>
<dbReference type="GO" id="GO:0008270">
    <property type="term" value="F:zinc ion binding"/>
    <property type="evidence" value="ECO:0007669"/>
    <property type="project" value="UniProtKB-UniRule"/>
</dbReference>
<feature type="binding site" evidence="10 13">
    <location>
        <position position="415"/>
    </location>
    <ligand>
        <name>substrate</name>
    </ligand>
</feature>
<evidence type="ECO:0000256" key="4">
    <source>
        <dbReference type="ARBA" id="ARBA00012965"/>
    </source>
</evidence>
<dbReference type="InterPro" id="IPR012131">
    <property type="entry name" value="Hstdl_DH"/>
</dbReference>
<comment type="function">
    <text evidence="1 10 11">Catalyzes the sequential NAD-dependent oxidations of L-histidinol to L-histidinaldehyde and then to L-histidine.</text>
</comment>
<feature type="binding site" evidence="10 14">
    <location>
        <position position="415"/>
    </location>
    <ligand>
        <name>Zn(2+)</name>
        <dbReference type="ChEBI" id="CHEBI:29105"/>
    </ligand>
</feature>
<comment type="caution">
    <text evidence="16">The sequence shown here is derived from an EMBL/GenBank/DDBJ whole genome shotgun (WGS) entry which is preliminary data.</text>
</comment>
<evidence type="ECO:0000256" key="15">
    <source>
        <dbReference type="RuleBase" id="RU004175"/>
    </source>
</evidence>
<evidence type="ECO:0000256" key="11">
    <source>
        <dbReference type="PIRNR" id="PIRNR000099"/>
    </source>
</evidence>
<evidence type="ECO:0000256" key="12">
    <source>
        <dbReference type="PIRSR" id="PIRSR000099-1"/>
    </source>
</evidence>
<feature type="binding site" evidence="10 13">
    <location>
        <position position="237"/>
    </location>
    <ligand>
        <name>substrate</name>
    </ligand>
</feature>
<dbReference type="Gene3D" id="1.20.5.1300">
    <property type="match status" value="1"/>
</dbReference>
<dbReference type="PANTHER" id="PTHR21256:SF2">
    <property type="entry name" value="HISTIDINE BIOSYNTHESIS TRIFUNCTIONAL PROTEIN"/>
    <property type="match status" value="1"/>
</dbReference>
<dbReference type="AlphaFoldDB" id="A0A7J3ZLP1"/>
<evidence type="ECO:0000256" key="8">
    <source>
        <dbReference type="ARBA" id="ARBA00023002"/>
    </source>
</evidence>